<reference evidence="1" key="1">
    <citation type="submission" date="2016-02" db="EMBL/GenBank/DDBJ databases">
        <title>Genome sequence of Bacillus trypoxylicola KCTC 13244(T).</title>
        <authorList>
            <person name="Jeong H."/>
            <person name="Park S.-H."/>
            <person name="Choi S.-K."/>
        </authorList>
    </citation>
    <scope>NUCLEOTIDE SEQUENCE [LARGE SCALE GENOMIC DNA]</scope>
    <source>
        <strain evidence="1">KCTC 13244</strain>
    </source>
</reference>
<comment type="caution">
    <text evidence="1">The sequence shown here is derived from an EMBL/GenBank/DDBJ whole genome shotgun (WGS) entry which is preliminary data.</text>
</comment>
<dbReference type="AlphaFoldDB" id="A0A162CQ92"/>
<keyword evidence="2" id="KW-1185">Reference proteome</keyword>
<name>A0A162CQ92_9BACI</name>
<evidence type="ECO:0000313" key="1">
    <source>
        <dbReference type="EMBL" id="KYG25992.1"/>
    </source>
</evidence>
<accession>A0A162CQ92</accession>
<dbReference type="EMBL" id="LTAO01000039">
    <property type="protein sequence ID" value="KYG25992.1"/>
    <property type="molecule type" value="Genomic_DNA"/>
</dbReference>
<evidence type="ECO:0000313" key="2">
    <source>
        <dbReference type="Proteomes" id="UP000075806"/>
    </source>
</evidence>
<gene>
    <name evidence="1" type="ORF">AZF04_12960</name>
</gene>
<dbReference type="Proteomes" id="UP000075806">
    <property type="component" value="Unassembled WGS sequence"/>
</dbReference>
<dbReference type="OrthoDB" id="1691135at2"/>
<sequence>MKTMSSGPWIIEVNLEKNKEWYDENPTISCTCDYCANYKLACDTFPSSVKNFFNTLGIDPQKEGEVSHYVENEDGTHLYSVFYHFYGAIIKGPKKEGTYHKLPHSSFGKNESIDIGLHTDLELVPSSMTEPVIQLEIAEILIPWLLKKEEDVNS</sequence>
<dbReference type="RefSeq" id="WP_061950171.1">
    <property type="nucleotide sequence ID" value="NZ_LTAO01000039.1"/>
</dbReference>
<proteinExistence type="predicted"/>
<organism evidence="1 2">
    <name type="scientific">Alkalihalobacillus trypoxylicola</name>
    <dbReference type="NCBI Taxonomy" id="519424"/>
    <lineage>
        <taxon>Bacteria</taxon>
        <taxon>Bacillati</taxon>
        <taxon>Bacillota</taxon>
        <taxon>Bacilli</taxon>
        <taxon>Bacillales</taxon>
        <taxon>Bacillaceae</taxon>
        <taxon>Alkalihalobacillus</taxon>
    </lineage>
</organism>
<protein>
    <submittedName>
        <fullName evidence="1">Uncharacterized protein</fullName>
    </submittedName>
</protein>